<name>A0A284VJ18_9EURY</name>
<dbReference type="CDD" id="cd00198">
    <property type="entry name" value="vWFA"/>
    <property type="match status" value="1"/>
</dbReference>
<reference evidence="5" key="1">
    <citation type="submission" date="2017-06" db="EMBL/GenBank/DDBJ databases">
        <authorList>
            <person name="Cremers G."/>
        </authorList>
    </citation>
    <scope>NUCLEOTIDE SEQUENCE [LARGE SCALE GENOMIC DNA]</scope>
</reference>
<dbReference type="Proteomes" id="UP000218615">
    <property type="component" value="Unassembled WGS sequence"/>
</dbReference>
<dbReference type="SMART" id="SM00327">
    <property type="entry name" value="VWA"/>
    <property type="match status" value="1"/>
</dbReference>
<keyword evidence="5" id="KW-1185">Reference proteome</keyword>
<evidence type="ECO:0000313" key="4">
    <source>
        <dbReference type="EMBL" id="SNQ59240.1"/>
    </source>
</evidence>
<feature type="region of interest" description="Disordered" evidence="1">
    <location>
        <begin position="805"/>
        <end position="827"/>
    </location>
</feature>
<dbReference type="InterPro" id="IPR036465">
    <property type="entry name" value="vWFA_dom_sf"/>
</dbReference>
<dbReference type="AlphaFoldDB" id="A0A284VJ18"/>
<evidence type="ECO:0000256" key="2">
    <source>
        <dbReference type="SAM" id="Phobius"/>
    </source>
</evidence>
<keyword evidence="2" id="KW-1133">Transmembrane helix</keyword>
<dbReference type="SUPFAM" id="SSF53300">
    <property type="entry name" value="vWA-like"/>
    <property type="match status" value="1"/>
</dbReference>
<evidence type="ECO:0000256" key="1">
    <source>
        <dbReference type="SAM" id="MobiDB-lite"/>
    </source>
</evidence>
<dbReference type="Pfam" id="PF00092">
    <property type="entry name" value="VWA"/>
    <property type="match status" value="1"/>
</dbReference>
<keyword evidence="2" id="KW-0812">Transmembrane</keyword>
<dbReference type="InterPro" id="IPR029062">
    <property type="entry name" value="Class_I_gatase-like"/>
</dbReference>
<keyword evidence="2" id="KW-0472">Membrane</keyword>
<dbReference type="Gene3D" id="3.40.50.880">
    <property type="match status" value="1"/>
</dbReference>
<proteinExistence type="predicted"/>
<accession>A0A284VJ18</accession>
<dbReference type="PANTHER" id="PTHR37947:SF1">
    <property type="entry name" value="BLL2462 PROTEIN"/>
    <property type="match status" value="1"/>
</dbReference>
<feature type="transmembrane region" description="Helical" evidence="2">
    <location>
        <begin position="6"/>
        <end position="23"/>
    </location>
</feature>
<organism evidence="4 5">
    <name type="scientific">Candidatus Methanoperedens nitratireducens</name>
    <dbReference type="NCBI Taxonomy" id="1392998"/>
    <lineage>
        <taxon>Archaea</taxon>
        <taxon>Methanobacteriati</taxon>
        <taxon>Methanobacteriota</taxon>
        <taxon>Stenosarchaea group</taxon>
        <taxon>Methanomicrobia</taxon>
        <taxon>Methanosarcinales</taxon>
        <taxon>ANME-2 cluster</taxon>
        <taxon>Candidatus Methanoperedentaceae</taxon>
        <taxon>Candidatus Methanoperedens</taxon>
    </lineage>
</organism>
<dbReference type="PROSITE" id="PS50234">
    <property type="entry name" value="VWFA"/>
    <property type="match status" value="1"/>
</dbReference>
<dbReference type="InterPro" id="IPR002035">
    <property type="entry name" value="VWF_A"/>
</dbReference>
<evidence type="ECO:0000259" key="3">
    <source>
        <dbReference type="PROSITE" id="PS50234"/>
    </source>
</evidence>
<dbReference type="OrthoDB" id="147382at2157"/>
<dbReference type="Gene3D" id="3.40.50.410">
    <property type="entry name" value="von Willebrand factor, type A domain"/>
    <property type="match status" value="1"/>
</dbReference>
<feature type="compositionally biased region" description="Low complexity" evidence="1">
    <location>
        <begin position="817"/>
        <end position="827"/>
    </location>
</feature>
<dbReference type="EMBL" id="FZMP01000014">
    <property type="protein sequence ID" value="SNQ59240.1"/>
    <property type="molecule type" value="Genomic_DNA"/>
</dbReference>
<dbReference type="SUPFAM" id="SSF52317">
    <property type="entry name" value="Class I glutamine amidotransferase-like"/>
    <property type="match status" value="1"/>
</dbReference>
<dbReference type="RefSeq" id="WP_096203648.1">
    <property type="nucleotide sequence ID" value="NZ_FZMP01000014.1"/>
</dbReference>
<feature type="transmembrane region" description="Helical" evidence="2">
    <location>
        <begin position="35"/>
        <end position="52"/>
    </location>
</feature>
<dbReference type="PANTHER" id="PTHR37947">
    <property type="entry name" value="BLL2462 PROTEIN"/>
    <property type="match status" value="1"/>
</dbReference>
<protein>
    <recommendedName>
        <fullName evidence="3">VWFA domain-containing protein</fullName>
    </recommendedName>
</protein>
<evidence type="ECO:0000313" key="5">
    <source>
        <dbReference type="Proteomes" id="UP000218615"/>
    </source>
</evidence>
<gene>
    <name evidence="4" type="ORF">MNV_1100017</name>
</gene>
<sequence>MDFASPLTLLLISPVVLAGWYAIRKGISRPLMISRVIILSLLIIALASPFTLGTSTIKEEAPRITVISDQTMSVDLFNKDNGQKIFESLKSRTPTTYRQFAGIKSPIGDEVISAAENNNLVLVSDGNNNYGKDLPEAISFVTRTGTRVYAVRQEPIHNDASVEIVSPKNLIIDNENVFNIVVRQAGNTTSYRLDVQIDGGSAYSESITQTERMKIIPVSYTFNSLGNHRITATIIPSGEDWFKINNIFYRSVYVVPKPKVLAVTGDTTSPLYTVASSLYDVTATDTLPDDLSPYKAVVIDNKGAAQLSADTLNPYISGGGGLVVVGGDASYDRGLYNNSPVEGVLPVISRAAEYQGGRNLIILIDTSGSTALGDATTGLTFIGLIDANAINIIQNVASDTRAGVVAFSGITAQTDILPMGSEANRQTLISFVKEIGPKGGENPTDLDKGLRAAEKLLDSVSGSKEIIVISDGQIHPDGVEQMKKTAIDLKNKDIKMQLVQILTSPETLKEPYKLYGDLAQAADGQVTVLNPDERATTLIEQGPSGTPAPTPTATPEVSFQYPLVAVDPDHFITKFINITASVTGYNDVTPKLGSDLLVATNRGKPILTTWNLGLGRVASFTTDNGGGNTLWASAIYSGENSRFISSMINWAIGDPRPKGDVVIQAEDIWGGTPGKAVITASTLPQVKFDGTPLDLTRTGPNTYEAQINLEKDGFHDLSGYGIAVNYPLEYREIGFNEDFKSAIDSNGGRVYNEDEVEGLLLLDIKNKAIRTVEEPQSEKEPFLLAALGLFLAEVIVRRLKDYRKERPQIEENPPKAAPVEPAAEAAE</sequence>
<feature type="domain" description="VWFA" evidence="3">
    <location>
        <begin position="359"/>
        <end position="501"/>
    </location>
</feature>